<dbReference type="PANTHER" id="PTHR21505:SF15">
    <property type="entry name" value="RE18252P"/>
    <property type="match status" value="1"/>
</dbReference>
<dbReference type="Proteomes" id="UP000005203">
    <property type="component" value="Linkage group LG13"/>
</dbReference>
<dbReference type="KEGG" id="ame:107965950"/>
<dbReference type="Pfam" id="PF10545">
    <property type="entry name" value="MADF_DNA_bdg"/>
    <property type="match status" value="1"/>
</dbReference>
<evidence type="ECO:0000313" key="2">
    <source>
        <dbReference type="EnsemblMetazoa" id="XP_026300514"/>
    </source>
</evidence>
<dbReference type="PANTHER" id="PTHR21505">
    <property type="entry name" value="MADF DOMAIN-CONTAINING PROTEIN-RELATED"/>
    <property type="match status" value="1"/>
</dbReference>
<dbReference type="AlphaFoldDB" id="A0A7M7MT52"/>
<accession>A0A8B8HCG3</accession>
<dbReference type="GeneID" id="107965950"/>
<dbReference type="EnsemblMetazoa" id="XM_026444729">
    <property type="protein sequence ID" value="XP_026300514"/>
    <property type="gene ID" value="LOC107965950"/>
</dbReference>
<dbReference type="InterPro" id="IPR006578">
    <property type="entry name" value="MADF-dom"/>
</dbReference>
<dbReference type="OrthoDB" id="10051975at2759"/>
<evidence type="ECO:0000313" key="4">
    <source>
        <dbReference type="RefSeq" id="XP_026300514.1"/>
    </source>
</evidence>
<reference evidence="4" key="2">
    <citation type="submission" date="2025-04" db="UniProtKB">
        <authorList>
            <consortium name="RefSeq"/>
        </authorList>
    </citation>
    <scope>IDENTIFICATION</scope>
    <source>
        <strain evidence="4">DH4</strain>
        <tissue evidence="4">Whole body</tissue>
    </source>
</reference>
<keyword evidence="3" id="KW-1185">Reference proteome</keyword>
<organism evidence="2">
    <name type="scientific">Apis mellifera</name>
    <name type="common">Honeybee</name>
    <dbReference type="NCBI Taxonomy" id="7460"/>
    <lineage>
        <taxon>Eukaryota</taxon>
        <taxon>Metazoa</taxon>
        <taxon>Ecdysozoa</taxon>
        <taxon>Arthropoda</taxon>
        <taxon>Hexapoda</taxon>
        <taxon>Insecta</taxon>
        <taxon>Pterygota</taxon>
        <taxon>Neoptera</taxon>
        <taxon>Endopterygota</taxon>
        <taxon>Hymenoptera</taxon>
        <taxon>Apocrita</taxon>
        <taxon>Aculeata</taxon>
        <taxon>Apoidea</taxon>
        <taxon>Anthophila</taxon>
        <taxon>Apidae</taxon>
        <taxon>Apis</taxon>
    </lineage>
</organism>
<name>A0A7M7MT52_APIME</name>
<proteinExistence type="predicted"/>
<gene>
    <name evidence="4" type="primary">LOC107965950</name>
</gene>
<feature type="domain" description="MADF" evidence="1">
    <location>
        <begin position="10"/>
        <end position="100"/>
    </location>
</feature>
<dbReference type="RefSeq" id="XP_026300514.1">
    <property type="nucleotide sequence ID" value="XM_026444729.1"/>
</dbReference>
<accession>A0A7M7MT52</accession>
<dbReference type="PROSITE" id="PS51029">
    <property type="entry name" value="MADF"/>
    <property type="match status" value="1"/>
</dbReference>
<reference evidence="2" key="1">
    <citation type="submission" date="2021-01" db="UniProtKB">
        <authorList>
            <consortium name="EnsemblMetazoa"/>
        </authorList>
    </citation>
    <scope>IDENTIFICATION</scope>
    <source>
        <strain evidence="2">DH4</strain>
    </source>
</reference>
<sequence>MEWNKEMTFRLIELYREKPILWDPMHAEYKNRSKKHSAWIELSKEMKIQTNEAEKKVRILVGQFQREIKKGKYEGDGIDTSYKSKWIFFKPFLFLKDKAHIKEKTCNSIQEENNSLKKSFKQISIESQDSNSNISLLIENDNYSNLQMKRQTKSNSSGIKRKADTISEDTHSVCPNELPNEIRTRDEFDVFGEIVAFSLRKLKNKTIQSHVKFNVYNILYRAEVENQQE</sequence>
<protein>
    <submittedName>
        <fullName evidence="4">Uncharacterized protein LOC107965950</fullName>
    </submittedName>
</protein>
<evidence type="ECO:0000313" key="3">
    <source>
        <dbReference type="Proteomes" id="UP000005203"/>
    </source>
</evidence>
<evidence type="ECO:0000259" key="1">
    <source>
        <dbReference type="PROSITE" id="PS51029"/>
    </source>
</evidence>
<dbReference type="SMART" id="SM00595">
    <property type="entry name" value="MADF"/>
    <property type="match status" value="1"/>
</dbReference>